<sequence length="100" mass="11925">MSVYGCAKEIFTNNEKSGGRNGSWRVMKMFNTFMEWHNYKIHLDKWHRVEVGNSAKKIEGLKLEINDIHDLSLSDHRRQRECDLISQLKEAHKQEESYWS</sequence>
<gene>
    <name evidence="1" type="ORF">RCOM_1695240</name>
</gene>
<dbReference type="Proteomes" id="UP000008311">
    <property type="component" value="Unassembled WGS sequence"/>
</dbReference>
<keyword evidence="2" id="KW-1185">Reference proteome</keyword>
<accession>B9S0Q6</accession>
<reference evidence="2" key="1">
    <citation type="journal article" date="2010" name="Nat. Biotechnol.">
        <title>Draft genome sequence of the oilseed species Ricinus communis.</title>
        <authorList>
            <person name="Chan A.P."/>
            <person name="Crabtree J."/>
            <person name="Zhao Q."/>
            <person name="Lorenzi H."/>
            <person name="Orvis J."/>
            <person name="Puiu D."/>
            <person name="Melake-Berhan A."/>
            <person name="Jones K.M."/>
            <person name="Redman J."/>
            <person name="Chen G."/>
            <person name="Cahoon E.B."/>
            <person name="Gedil M."/>
            <person name="Stanke M."/>
            <person name="Haas B.J."/>
            <person name="Wortman J.R."/>
            <person name="Fraser-Liggett C.M."/>
            <person name="Ravel J."/>
            <person name="Rabinowicz P.D."/>
        </authorList>
    </citation>
    <scope>NUCLEOTIDE SEQUENCE [LARGE SCALE GENOMIC DNA]</scope>
    <source>
        <strain evidence="2">cv. Hale</strain>
    </source>
</reference>
<protein>
    <submittedName>
        <fullName evidence="1">Uncharacterized protein</fullName>
    </submittedName>
</protein>
<organism evidence="1 2">
    <name type="scientific">Ricinus communis</name>
    <name type="common">Castor bean</name>
    <dbReference type="NCBI Taxonomy" id="3988"/>
    <lineage>
        <taxon>Eukaryota</taxon>
        <taxon>Viridiplantae</taxon>
        <taxon>Streptophyta</taxon>
        <taxon>Embryophyta</taxon>
        <taxon>Tracheophyta</taxon>
        <taxon>Spermatophyta</taxon>
        <taxon>Magnoliopsida</taxon>
        <taxon>eudicotyledons</taxon>
        <taxon>Gunneridae</taxon>
        <taxon>Pentapetalae</taxon>
        <taxon>rosids</taxon>
        <taxon>fabids</taxon>
        <taxon>Malpighiales</taxon>
        <taxon>Euphorbiaceae</taxon>
        <taxon>Acalyphoideae</taxon>
        <taxon>Acalypheae</taxon>
        <taxon>Ricinus</taxon>
    </lineage>
</organism>
<name>B9S0Q6_RICCO</name>
<proteinExistence type="predicted"/>
<dbReference type="EMBL" id="EQ973838">
    <property type="protein sequence ID" value="EEF42824.1"/>
    <property type="molecule type" value="Genomic_DNA"/>
</dbReference>
<evidence type="ECO:0000313" key="1">
    <source>
        <dbReference type="EMBL" id="EEF42824.1"/>
    </source>
</evidence>
<evidence type="ECO:0000313" key="2">
    <source>
        <dbReference type="Proteomes" id="UP000008311"/>
    </source>
</evidence>
<dbReference type="AlphaFoldDB" id="B9S0Q6"/>
<dbReference type="InParanoid" id="B9S0Q6"/>